<evidence type="ECO:0000313" key="1">
    <source>
        <dbReference type="EMBL" id="MDN0075777.1"/>
    </source>
</evidence>
<organism evidence="1 2">
    <name type="scientific">Crenobacter oryzisoli</name>
    <dbReference type="NCBI Taxonomy" id="3056844"/>
    <lineage>
        <taxon>Bacteria</taxon>
        <taxon>Pseudomonadati</taxon>
        <taxon>Pseudomonadota</taxon>
        <taxon>Betaproteobacteria</taxon>
        <taxon>Neisseriales</taxon>
        <taxon>Neisseriaceae</taxon>
        <taxon>Crenobacter</taxon>
    </lineage>
</organism>
<dbReference type="EMBL" id="JAUEDK010000022">
    <property type="protein sequence ID" value="MDN0075777.1"/>
    <property type="molecule type" value="Genomic_DNA"/>
</dbReference>
<keyword evidence="2" id="KW-1185">Reference proteome</keyword>
<protein>
    <submittedName>
        <fullName evidence="1">Uncharacterized protein</fullName>
    </submittedName>
</protein>
<gene>
    <name evidence="1" type="ORF">QU481_12865</name>
</gene>
<name>A0ABT7XPR0_9NEIS</name>
<reference evidence="1" key="1">
    <citation type="submission" date="2023-06" db="EMBL/GenBank/DDBJ databases">
        <authorList>
            <person name="Zhang S."/>
        </authorList>
    </citation>
    <scope>NUCLEOTIDE SEQUENCE</scope>
    <source>
        <strain evidence="1">SG2303</strain>
    </source>
</reference>
<accession>A0ABT7XPR0</accession>
<sequence>MQKLIRNRDQLIKARSSDGDWSRHANFMVRHVGCEHKPPEYYVGYGYYYYSNYGKKLMPRLSPAGQKWLIDGRKQLQINMEKGLA</sequence>
<comment type="caution">
    <text evidence="1">The sequence shown here is derived from an EMBL/GenBank/DDBJ whole genome shotgun (WGS) entry which is preliminary data.</text>
</comment>
<proteinExistence type="predicted"/>
<dbReference type="RefSeq" id="WP_289830419.1">
    <property type="nucleotide sequence ID" value="NZ_JAUEDK010000022.1"/>
</dbReference>
<dbReference type="Proteomes" id="UP001168540">
    <property type="component" value="Unassembled WGS sequence"/>
</dbReference>
<evidence type="ECO:0000313" key="2">
    <source>
        <dbReference type="Proteomes" id="UP001168540"/>
    </source>
</evidence>